<evidence type="ECO:0000256" key="1">
    <source>
        <dbReference type="SAM" id="Phobius"/>
    </source>
</evidence>
<feature type="transmembrane region" description="Helical" evidence="1">
    <location>
        <begin position="115"/>
        <end position="132"/>
    </location>
</feature>
<keyword evidence="1" id="KW-0472">Membrane</keyword>
<dbReference type="Pfam" id="PF13347">
    <property type="entry name" value="MFS_2"/>
    <property type="match status" value="1"/>
</dbReference>
<proteinExistence type="predicted"/>
<feature type="transmembrane region" description="Helical" evidence="1">
    <location>
        <begin position="462"/>
        <end position="481"/>
    </location>
</feature>
<dbReference type="AlphaFoldDB" id="A0A9D1NCH7"/>
<feature type="transmembrane region" description="Helical" evidence="1">
    <location>
        <begin position="336"/>
        <end position="354"/>
    </location>
</feature>
<protein>
    <submittedName>
        <fullName evidence="2">MFS transporter</fullName>
    </submittedName>
</protein>
<feature type="transmembrane region" description="Helical" evidence="1">
    <location>
        <begin position="215"/>
        <end position="236"/>
    </location>
</feature>
<feature type="transmembrane region" description="Helical" evidence="1">
    <location>
        <begin position="144"/>
        <end position="160"/>
    </location>
</feature>
<feature type="transmembrane region" description="Helical" evidence="1">
    <location>
        <begin position="43"/>
        <end position="64"/>
    </location>
</feature>
<dbReference type="SUPFAM" id="SSF103473">
    <property type="entry name" value="MFS general substrate transporter"/>
    <property type="match status" value="1"/>
</dbReference>
<organism evidence="2 3">
    <name type="scientific">Candidatus Stercoripulliclostridium merdipullorum</name>
    <dbReference type="NCBI Taxonomy" id="2840952"/>
    <lineage>
        <taxon>Bacteria</taxon>
        <taxon>Bacillati</taxon>
        <taxon>Bacillota</taxon>
        <taxon>Clostridia</taxon>
        <taxon>Eubacteriales</taxon>
        <taxon>Candidatus Stercoripulliclostridium</taxon>
    </lineage>
</organism>
<accession>A0A9D1NCH7</accession>
<dbReference type="EMBL" id="DVOH01000034">
    <property type="protein sequence ID" value="HIV00351.1"/>
    <property type="molecule type" value="Genomic_DNA"/>
</dbReference>
<evidence type="ECO:0000313" key="2">
    <source>
        <dbReference type="EMBL" id="HIV00351.1"/>
    </source>
</evidence>
<keyword evidence="1" id="KW-1133">Transmembrane helix</keyword>
<dbReference type="InterPro" id="IPR036259">
    <property type="entry name" value="MFS_trans_sf"/>
</dbReference>
<reference evidence="2" key="2">
    <citation type="journal article" date="2021" name="PeerJ">
        <title>Extensive microbial diversity within the chicken gut microbiome revealed by metagenomics and culture.</title>
        <authorList>
            <person name="Gilroy R."/>
            <person name="Ravi A."/>
            <person name="Getino M."/>
            <person name="Pursley I."/>
            <person name="Horton D.L."/>
            <person name="Alikhan N.F."/>
            <person name="Baker D."/>
            <person name="Gharbi K."/>
            <person name="Hall N."/>
            <person name="Watson M."/>
            <person name="Adriaenssens E.M."/>
            <person name="Foster-Nyarko E."/>
            <person name="Jarju S."/>
            <person name="Secka A."/>
            <person name="Antonio M."/>
            <person name="Oren A."/>
            <person name="Chaudhuri R.R."/>
            <person name="La Ragione R."/>
            <person name="Hildebrand F."/>
            <person name="Pallen M.J."/>
        </authorList>
    </citation>
    <scope>NUCLEOTIDE SEQUENCE</scope>
    <source>
        <strain evidence="2">23406</strain>
    </source>
</reference>
<comment type="caution">
    <text evidence="2">The sequence shown here is derived from an EMBL/GenBank/DDBJ whole genome shotgun (WGS) entry which is preliminary data.</text>
</comment>
<feature type="transmembrane region" description="Helical" evidence="1">
    <location>
        <begin position="410"/>
        <end position="430"/>
    </location>
</feature>
<feature type="transmembrane region" description="Helical" evidence="1">
    <location>
        <begin position="181"/>
        <end position="203"/>
    </location>
</feature>
<feature type="transmembrane region" description="Helical" evidence="1">
    <location>
        <begin position="303"/>
        <end position="324"/>
    </location>
</feature>
<name>A0A9D1NCH7_9FIRM</name>
<reference evidence="2" key="1">
    <citation type="submission" date="2020-10" db="EMBL/GenBank/DDBJ databases">
        <authorList>
            <person name="Gilroy R."/>
        </authorList>
    </citation>
    <scope>NUCLEOTIDE SEQUENCE</scope>
    <source>
        <strain evidence="2">23406</strain>
    </source>
</reference>
<gene>
    <name evidence="2" type="ORF">IAB14_04495</name>
</gene>
<sequence length="541" mass="59794">MDQNNTPQQPATSLGDKIKTLGGKLKVFWNTPPKNRYLNLKEILCFAGSAFGVSTLVTVVSGLITATQISETFEISVLHGPYICLAASLLGLIIQPFFGKLLQNTNTKWGKYKPFIILMAPIFAACAIAATWHPENLDESARTIYAYCTCIPTLVIWNLFNNTFYMMPAVVTPNQQERTDIWAPIGLVIGFSPTVMNVLVGFIRSAFLEQGNEAMAYRVIGFVYAAVGLALVMLLFKVRERIIVTNENKEKVGLFQGMRLILKNTPLLILSLALIVGCVRTAVELDAQIMGKLRYASNISDGLKVFSSLTLITGFAVTPNMILLPFMTRKFNNKTILIFWSALNMIGYLILGLIGVENIPQGTVSAVVLTALRFVSLFNALASLQPLMLSEIYDYQQYKTGQRLEGFIQMFAYALVLVFTNLGYVVLAYVKQGLGYEPANYFNEAVQVSDELMAIATNYFDIAFIVSAVSAGLMMLVMFFYPLTKKQHKEIVAELERRSKSEGLYDLDKTVVAAVGENATAEIAESEISGSEQDDQNADKA</sequence>
<feature type="transmembrane region" description="Helical" evidence="1">
    <location>
        <begin position="366"/>
        <end position="389"/>
    </location>
</feature>
<feature type="transmembrane region" description="Helical" evidence="1">
    <location>
        <begin position="265"/>
        <end position="283"/>
    </location>
</feature>
<keyword evidence="1" id="KW-0812">Transmembrane</keyword>
<dbReference type="Proteomes" id="UP000886891">
    <property type="component" value="Unassembled WGS sequence"/>
</dbReference>
<evidence type="ECO:0000313" key="3">
    <source>
        <dbReference type="Proteomes" id="UP000886891"/>
    </source>
</evidence>
<feature type="transmembrane region" description="Helical" evidence="1">
    <location>
        <begin position="76"/>
        <end position="94"/>
    </location>
</feature>